<dbReference type="InterPro" id="IPR001605">
    <property type="entry name" value="PH_dom-spectrin-type"/>
</dbReference>
<dbReference type="EMBL" id="JAULJE010000021">
    <property type="protein sequence ID" value="KAK1330190.1"/>
    <property type="molecule type" value="Genomic_DNA"/>
</dbReference>
<reference evidence="11" key="1">
    <citation type="submission" date="2023-06" db="EMBL/GenBank/DDBJ databases">
        <title>Reference genome for the Northern bat (Eptesicus nilssonii), a most northern bat species.</title>
        <authorList>
            <person name="Laine V.N."/>
            <person name="Pulliainen A.T."/>
            <person name="Lilley T.M."/>
        </authorList>
    </citation>
    <scope>NUCLEOTIDE SEQUENCE</scope>
    <source>
        <strain evidence="11">BLF_Eptnil</strain>
        <tissue evidence="11">Kidney</tissue>
    </source>
</reference>
<feature type="region of interest" description="Disordered" evidence="9">
    <location>
        <begin position="135"/>
        <end position="156"/>
    </location>
</feature>
<feature type="coiled-coil region" evidence="8">
    <location>
        <begin position="304"/>
        <end position="331"/>
    </location>
</feature>
<evidence type="ECO:0000256" key="1">
    <source>
        <dbReference type="ARBA" id="ARBA00004245"/>
    </source>
</evidence>
<feature type="compositionally biased region" description="Basic and acidic residues" evidence="9">
    <location>
        <begin position="1045"/>
        <end position="1060"/>
    </location>
</feature>
<dbReference type="PRINTS" id="PR00683">
    <property type="entry name" value="SPECTRINPH"/>
</dbReference>
<evidence type="ECO:0000256" key="9">
    <source>
        <dbReference type="SAM" id="MobiDB-lite"/>
    </source>
</evidence>
<gene>
    <name evidence="11" type="ORF">QTO34_010376</name>
</gene>
<feature type="compositionally biased region" description="Basic and acidic residues" evidence="9">
    <location>
        <begin position="970"/>
        <end position="1001"/>
    </location>
</feature>
<dbReference type="AlphaFoldDB" id="A0AA40HF90"/>
<comment type="caution">
    <text evidence="11">The sequence shown here is derived from an EMBL/GenBank/DDBJ whole genome shotgun (WGS) entry which is preliminary data.</text>
</comment>
<dbReference type="SUPFAM" id="SSF46966">
    <property type="entry name" value="Spectrin repeat"/>
    <property type="match status" value="4"/>
</dbReference>
<feature type="region of interest" description="Disordered" evidence="9">
    <location>
        <begin position="1217"/>
        <end position="1247"/>
    </location>
</feature>
<keyword evidence="8" id="KW-0175">Coiled coil</keyword>
<dbReference type="Gene3D" id="1.20.58.60">
    <property type="match status" value="4"/>
</dbReference>
<dbReference type="InterPro" id="IPR001849">
    <property type="entry name" value="PH_domain"/>
</dbReference>
<dbReference type="PROSITE" id="PS50003">
    <property type="entry name" value="PH_DOMAIN"/>
    <property type="match status" value="1"/>
</dbReference>
<dbReference type="GO" id="GO:0003779">
    <property type="term" value="F:actin binding"/>
    <property type="evidence" value="ECO:0007669"/>
    <property type="project" value="UniProtKB-KW"/>
</dbReference>
<dbReference type="SUPFAM" id="SSF50729">
    <property type="entry name" value="PH domain-like"/>
    <property type="match status" value="1"/>
</dbReference>
<dbReference type="GO" id="GO:0005856">
    <property type="term" value="C:cytoskeleton"/>
    <property type="evidence" value="ECO:0007669"/>
    <property type="project" value="UniProtKB-SubCell"/>
</dbReference>
<dbReference type="Pfam" id="PF00435">
    <property type="entry name" value="Spectrin"/>
    <property type="match status" value="6"/>
</dbReference>
<dbReference type="GO" id="GO:0016020">
    <property type="term" value="C:membrane"/>
    <property type="evidence" value="ECO:0007669"/>
    <property type="project" value="UniProtKB-ARBA"/>
</dbReference>
<dbReference type="SMART" id="SM00233">
    <property type="entry name" value="PH"/>
    <property type="match status" value="1"/>
</dbReference>
<evidence type="ECO:0000313" key="11">
    <source>
        <dbReference type="EMBL" id="KAK1330190.1"/>
    </source>
</evidence>
<dbReference type="Gene3D" id="2.30.29.30">
    <property type="entry name" value="Pleckstrin-homology domain (PH domain)/Phosphotyrosine-binding domain (PTB)"/>
    <property type="match status" value="1"/>
</dbReference>
<dbReference type="Pfam" id="PF15410">
    <property type="entry name" value="PH_9"/>
    <property type="match status" value="1"/>
</dbReference>
<dbReference type="InterPro" id="IPR002017">
    <property type="entry name" value="Spectrin_repeat"/>
</dbReference>
<dbReference type="GO" id="GO:0005543">
    <property type="term" value="F:phospholipid binding"/>
    <property type="evidence" value="ECO:0007669"/>
    <property type="project" value="InterPro"/>
</dbReference>
<comment type="similarity">
    <text evidence="2">Belongs to the spectrin family.</text>
</comment>
<feature type="compositionally biased region" description="Basic and acidic residues" evidence="9">
    <location>
        <begin position="951"/>
        <end position="961"/>
    </location>
</feature>
<evidence type="ECO:0000256" key="6">
    <source>
        <dbReference type="ARBA" id="ARBA00023203"/>
    </source>
</evidence>
<evidence type="ECO:0000256" key="5">
    <source>
        <dbReference type="ARBA" id="ARBA00022737"/>
    </source>
</evidence>
<feature type="domain" description="PH" evidence="10">
    <location>
        <begin position="1101"/>
        <end position="1210"/>
    </location>
</feature>
<keyword evidence="4" id="KW-0963">Cytoplasm</keyword>
<evidence type="ECO:0000256" key="7">
    <source>
        <dbReference type="ARBA" id="ARBA00023212"/>
    </source>
</evidence>
<dbReference type="SMART" id="SM00150">
    <property type="entry name" value="SPEC"/>
    <property type="match status" value="6"/>
</dbReference>
<dbReference type="CDD" id="cd10571">
    <property type="entry name" value="PH_beta_spectrin"/>
    <property type="match status" value="1"/>
</dbReference>
<dbReference type="FunFam" id="2.30.29.30:FF:000024">
    <property type="entry name" value="Spectrin beta chain"/>
    <property type="match status" value="1"/>
</dbReference>
<organism evidence="11 12">
    <name type="scientific">Cnephaeus nilssonii</name>
    <name type="common">Northern bat</name>
    <name type="synonym">Eptesicus nilssonii</name>
    <dbReference type="NCBI Taxonomy" id="3371016"/>
    <lineage>
        <taxon>Eukaryota</taxon>
        <taxon>Metazoa</taxon>
        <taxon>Chordata</taxon>
        <taxon>Craniata</taxon>
        <taxon>Vertebrata</taxon>
        <taxon>Euteleostomi</taxon>
        <taxon>Mammalia</taxon>
        <taxon>Eutheria</taxon>
        <taxon>Laurasiatheria</taxon>
        <taxon>Chiroptera</taxon>
        <taxon>Yangochiroptera</taxon>
        <taxon>Vespertilionidae</taxon>
        <taxon>Cnephaeus</taxon>
    </lineage>
</organism>
<keyword evidence="7" id="KW-0206">Cytoskeleton</keyword>
<dbReference type="GO" id="GO:0051693">
    <property type="term" value="P:actin filament capping"/>
    <property type="evidence" value="ECO:0007669"/>
    <property type="project" value="UniProtKB-KW"/>
</dbReference>
<dbReference type="PANTHER" id="PTHR11915">
    <property type="entry name" value="SPECTRIN/FILAMIN RELATED CYTOSKELETAL PROTEIN"/>
    <property type="match status" value="1"/>
</dbReference>
<feature type="compositionally biased region" description="Basic and acidic residues" evidence="9">
    <location>
        <begin position="910"/>
        <end position="937"/>
    </location>
</feature>
<feature type="region of interest" description="Disordered" evidence="9">
    <location>
        <begin position="870"/>
        <end position="1120"/>
    </location>
</feature>
<feature type="compositionally biased region" description="Basic and acidic residues" evidence="9">
    <location>
        <begin position="870"/>
        <end position="879"/>
    </location>
</feature>
<proteinExistence type="inferred from homology"/>
<dbReference type="GO" id="GO:0005737">
    <property type="term" value="C:cytoplasm"/>
    <property type="evidence" value="ECO:0007669"/>
    <property type="project" value="UniProtKB-ARBA"/>
</dbReference>
<name>A0AA40HF90_CNENI</name>
<keyword evidence="6" id="KW-0009">Actin-binding</keyword>
<feature type="compositionally biased region" description="Polar residues" evidence="9">
    <location>
        <begin position="1221"/>
        <end position="1230"/>
    </location>
</feature>
<comment type="subcellular location">
    <subcellularLocation>
        <location evidence="1">Cytoplasm</location>
        <location evidence="1">Cytoskeleton</location>
    </subcellularLocation>
</comment>
<evidence type="ECO:0000313" key="12">
    <source>
        <dbReference type="Proteomes" id="UP001177744"/>
    </source>
</evidence>
<keyword evidence="5" id="KW-0677">Repeat</keyword>
<dbReference type="CDD" id="cd00176">
    <property type="entry name" value="SPEC"/>
    <property type="match status" value="3"/>
</dbReference>
<accession>A0AA40HF90</accession>
<dbReference type="Proteomes" id="UP001177744">
    <property type="component" value="Unassembled WGS sequence"/>
</dbReference>
<evidence type="ECO:0000256" key="4">
    <source>
        <dbReference type="ARBA" id="ARBA00022490"/>
    </source>
</evidence>
<dbReference type="InterPro" id="IPR011993">
    <property type="entry name" value="PH-like_dom_sf"/>
</dbReference>
<evidence type="ECO:0000256" key="3">
    <source>
        <dbReference type="ARBA" id="ARBA00022467"/>
    </source>
</evidence>
<dbReference type="InterPro" id="IPR041681">
    <property type="entry name" value="PH_9"/>
</dbReference>
<feature type="compositionally biased region" description="Gly residues" evidence="9">
    <location>
        <begin position="141"/>
        <end position="151"/>
    </location>
</feature>
<sequence>MRPAGLKFDVLVLGRSDGEPMTRMSALTRVAISDDTRPHAEDETFAAPEDETFATRVLELSMESQVEEWYREVGELQAQTAALPLEPASKELVGERQNAVGERLVRLLEPLQERRRLLLASKELHQVAHDLDDELVRPGVGSRGGRGGGTRVTGRGVRPEAGQRVYGVEAWVQERLPLAMQVERGTGLQAVQQYIKKNQGLRREIQAHGPRLEEVLERAGALAALRSPEAEAVRRGQEQLQSAWAGLREAAERRQQVLDAAFQVEQYYFDLAEVEAWLGEQELLMMSEDKGKDEQSTLQLLKKHLQLEQGVENYEESIAQLSRQCRALLELGHPDSEQISRRQSQVDRLYVALKELGEERRVGLEQQYWLYQLSRQVDELEHWIAEKEVVAGSPELGQDFEHVTVLQEKFSEFASETGTAGRERLAAVNQMVDELIECGHTAAATMAEWKDGLNEAWAELLELMGTRAQLLAASRELHKFFSDARELQGQIEEKRRRLPHLTTPPEPRPSASSMQRTLRAFEHDLQLLVSQVRQLQEGAAQLRTVYAGEHAEAIASREQEVMQGWKELLAACEDARLHVSSTADALRFHSQARDLLSWMDGISGQIGAADKPRCSSSHLRLPARLWAATPSPSAVLFPDVSSVEVLMNYHQGLKTELEARGPELTACQELGRSLLLNKSAMADEIQAQLDRLGARKEEVSDKWDRHWEWLQQSEWGPGPTWLKGTGTFSLLEVHQFAQEAVVADAWLTAQEPILQSRELGSSVDEVEQLIRRHEAFRKAAAAWEERFSSLRRLTTIEKLKAEQSKQPPTPLLGRKFFGDPTELAAKAAPLLRPGGYERGLEPLARRASDTLSAEVRTRVGYVRQELKPERLQPRIDRLPEVPGRVEPPAPPTAPEGSVETPRAPTPAEQVRPRPERQGSADRAEELPRRRRSERQESADPPEETGRRRRPERQESVEHEAAHSLTLGRYEQMERRRERRERRLERQESSEQEPPARAELARGKATLADIVEQLQEKEAGPGLPAGTSLPQPRELPPGRLPNGLEPPERTPRPDRPRARDRPKPRRRPRPREGGEGGGSRRSRSAPAQGGAAPAPPPPPAHTVQHEGFLLRKREVDANRKSSNRSWVSLYCVLSKGELGFYKDAKGPASGGTHGGEPLLSLHKAISEVASDYKKKKHVFKLQTQDGSEFLLQAKDEEEMNGWLEAVAASVAEHTEIARWGQTLPTTSSTDEGNPKRETGDRRASGRRK</sequence>
<keyword evidence="12" id="KW-1185">Reference proteome</keyword>
<evidence type="ECO:0000256" key="2">
    <source>
        <dbReference type="ARBA" id="ARBA00006826"/>
    </source>
</evidence>
<protein>
    <recommendedName>
        <fullName evidence="10">PH domain-containing protein</fullName>
    </recommendedName>
</protein>
<dbReference type="FunFam" id="1.20.58.60:FF:000019">
    <property type="entry name" value="Spectrin beta chain"/>
    <property type="match status" value="1"/>
</dbReference>
<keyword evidence="3" id="KW-0117">Actin capping</keyword>
<evidence type="ECO:0000256" key="8">
    <source>
        <dbReference type="SAM" id="Coils"/>
    </source>
</evidence>
<dbReference type="FunFam" id="1.20.58.60:FF:000011">
    <property type="entry name" value="Spectrin beta chain"/>
    <property type="match status" value="1"/>
</dbReference>
<evidence type="ECO:0000259" key="10">
    <source>
        <dbReference type="PROSITE" id="PS50003"/>
    </source>
</evidence>
<dbReference type="InterPro" id="IPR018159">
    <property type="entry name" value="Spectrin/alpha-actinin"/>
</dbReference>
<feature type="compositionally biased region" description="Basic and acidic residues" evidence="9">
    <location>
        <begin position="1231"/>
        <end position="1247"/>
    </location>
</feature>
<feature type="compositionally biased region" description="Basic and acidic residues" evidence="9">
    <location>
        <begin position="1107"/>
        <end position="1118"/>
    </location>
</feature>